<gene>
    <name evidence="3" type="ORF">PROFUN_08289</name>
</gene>
<comment type="similarity">
    <text evidence="1">Belongs to the peptidase C14B family.</text>
</comment>
<dbReference type="InterPro" id="IPR029030">
    <property type="entry name" value="Caspase-like_dom_sf"/>
</dbReference>
<comment type="caution">
    <text evidence="3">The sequence shown here is derived from an EMBL/GenBank/DDBJ whole genome shotgun (WGS) entry which is preliminary data.</text>
</comment>
<keyword evidence="3" id="KW-0378">Hydrolase</keyword>
<keyword evidence="4" id="KW-1185">Reference proteome</keyword>
<sequence length="353" mass="37539">MAESTQADQQQSMKPHEMHAITGRRKALLIGINYTGTSAALRGCVNDVKRIKGFLTNKGFPDTPETMLVLTDDGNNDPNKKPTKANMLAGLKWLLTNVAAGDSLFLHYSGHGGRVADTNGDEDDGFDETIIPLDYESAGQIVDDDLHKIVCEPLPKGARLTVIFDSCHSGTALDLPFIFDNNNLLPAQEVKPDAPAKKGSPIGGILKKISSVIKGKGGKGALGTAANLGSTLLNLAGDYIEKNGVPINGFFPQGATANEVKTGGTQAVKPVEYGDVIMFSGCKDAQTSMDVSSNGTAGGAMSTTFLEVMTKNNGTVSYLTLLSQIRDVMKGKFEQIVQMSTSYTIDMQQNFAI</sequence>
<dbReference type="Gene3D" id="3.40.50.12660">
    <property type="match status" value="2"/>
</dbReference>
<dbReference type="Proteomes" id="UP000241769">
    <property type="component" value="Unassembled WGS sequence"/>
</dbReference>
<reference evidence="3 4" key="1">
    <citation type="journal article" date="2018" name="Genome Biol. Evol.">
        <title>Multiple Roots of Fruiting Body Formation in Amoebozoa.</title>
        <authorList>
            <person name="Hillmann F."/>
            <person name="Forbes G."/>
            <person name="Novohradska S."/>
            <person name="Ferling I."/>
            <person name="Riege K."/>
            <person name="Groth M."/>
            <person name="Westermann M."/>
            <person name="Marz M."/>
            <person name="Spaller T."/>
            <person name="Winckler T."/>
            <person name="Schaap P."/>
            <person name="Glockner G."/>
        </authorList>
    </citation>
    <scope>NUCLEOTIDE SEQUENCE [LARGE SCALE GENOMIC DNA]</scope>
    <source>
        <strain evidence="3 4">Jena</strain>
    </source>
</reference>
<dbReference type="GO" id="GO:0006508">
    <property type="term" value="P:proteolysis"/>
    <property type="evidence" value="ECO:0007669"/>
    <property type="project" value="UniProtKB-KW"/>
</dbReference>
<dbReference type="PANTHER" id="PTHR48104">
    <property type="entry name" value="METACASPASE-4"/>
    <property type="match status" value="1"/>
</dbReference>
<dbReference type="InterPro" id="IPR011600">
    <property type="entry name" value="Pept_C14_caspase"/>
</dbReference>
<organism evidence="3 4">
    <name type="scientific">Planoprotostelium fungivorum</name>
    <dbReference type="NCBI Taxonomy" id="1890364"/>
    <lineage>
        <taxon>Eukaryota</taxon>
        <taxon>Amoebozoa</taxon>
        <taxon>Evosea</taxon>
        <taxon>Variosea</taxon>
        <taxon>Cavosteliida</taxon>
        <taxon>Cavosteliaceae</taxon>
        <taxon>Planoprotostelium</taxon>
    </lineage>
</organism>
<evidence type="ECO:0000256" key="1">
    <source>
        <dbReference type="ARBA" id="ARBA00009005"/>
    </source>
</evidence>
<dbReference type="EMBL" id="MDYQ01000066">
    <property type="protein sequence ID" value="PRP84269.1"/>
    <property type="molecule type" value="Genomic_DNA"/>
</dbReference>
<dbReference type="GO" id="GO:0005737">
    <property type="term" value="C:cytoplasm"/>
    <property type="evidence" value="ECO:0007669"/>
    <property type="project" value="TreeGrafter"/>
</dbReference>
<accession>A0A2P6NK16</accession>
<dbReference type="InParanoid" id="A0A2P6NK16"/>
<protein>
    <submittedName>
        <fullName evidence="3">Putative cysteine protease</fullName>
    </submittedName>
</protein>
<evidence type="ECO:0000313" key="3">
    <source>
        <dbReference type="EMBL" id="PRP84269.1"/>
    </source>
</evidence>
<dbReference type="SUPFAM" id="SSF52129">
    <property type="entry name" value="Caspase-like"/>
    <property type="match status" value="1"/>
</dbReference>
<name>A0A2P6NK16_9EUKA</name>
<dbReference type="Pfam" id="PF00656">
    <property type="entry name" value="Peptidase_C14"/>
    <property type="match status" value="1"/>
</dbReference>
<dbReference type="OrthoDB" id="3223806at2759"/>
<dbReference type="AlphaFoldDB" id="A0A2P6NK16"/>
<evidence type="ECO:0000313" key="4">
    <source>
        <dbReference type="Proteomes" id="UP000241769"/>
    </source>
</evidence>
<keyword evidence="3" id="KW-0645">Protease</keyword>
<dbReference type="InterPro" id="IPR050452">
    <property type="entry name" value="Metacaspase"/>
</dbReference>
<proteinExistence type="inferred from homology"/>
<dbReference type="PANTHER" id="PTHR48104:SF30">
    <property type="entry name" value="METACASPASE-1"/>
    <property type="match status" value="1"/>
</dbReference>
<evidence type="ECO:0000259" key="2">
    <source>
        <dbReference type="Pfam" id="PF00656"/>
    </source>
</evidence>
<dbReference type="GO" id="GO:0004197">
    <property type="term" value="F:cysteine-type endopeptidase activity"/>
    <property type="evidence" value="ECO:0007669"/>
    <property type="project" value="InterPro"/>
</dbReference>
<feature type="domain" description="Peptidase C14 caspase" evidence="2">
    <location>
        <begin position="24"/>
        <end position="341"/>
    </location>
</feature>